<protein>
    <submittedName>
        <fullName evidence="3">Dienelacton hydrolase</fullName>
    </submittedName>
</protein>
<dbReference type="PANTHER" id="PTHR22946">
    <property type="entry name" value="DIENELACTONE HYDROLASE DOMAIN-CONTAINING PROTEIN-RELATED"/>
    <property type="match status" value="1"/>
</dbReference>
<proteinExistence type="predicted"/>
<keyword evidence="1" id="KW-0732">Signal</keyword>
<dbReference type="Gene3D" id="3.40.50.1820">
    <property type="entry name" value="alpha/beta hydrolase"/>
    <property type="match status" value="1"/>
</dbReference>
<name>Q2Z095_9PROT</name>
<dbReference type="Pfam" id="PF01738">
    <property type="entry name" value="DLH"/>
    <property type="match status" value="1"/>
</dbReference>
<feature type="chain" id="PRO_5004219286" evidence="1">
    <location>
        <begin position="38"/>
        <end position="282"/>
    </location>
</feature>
<dbReference type="InterPro" id="IPR002925">
    <property type="entry name" value="Dienelactn_hydro"/>
</dbReference>
<dbReference type="GO" id="GO:0016787">
    <property type="term" value="F:hydrolase activity"/>
    <property type="evidence" value="ECO:0007669"/>
    <property type="project" value="UniProtKB-KW"/>
</dbReference>
<dbReference type="ESTHER" id="9prot-q2z095">
    <property type="family name" value="Dienelactone_hydrolase"/>
</dbReference>
<evidence type="ECO:0000313" key="3">
    <source>
        <dbReference type="EMBL" id="CAI78505.1"/>
    </source>
</evidence>
<reference evidence="3" key="1">
    <citation type="journal article" date="2005" name="Environ. Microbiol.">
        <title>Lateral gene transfer and phylogenetic assignment of environmental fosmid clones.</title>
        <authorList>
            <person name="Nesbo C.L."/>
            <person name="Boucher Y."/>
            <person name="Dlutek M."/>
            <person name="Doolittle F.W."/>
        </authorList>
    </citation>
    <scope>NUCLEOTIDE SEQUENCE</scope>
</reference>
<evidence type="ECO:0000256" key="1">
    <source>
        <dbReference type="SAM" id="SignalP"/>
    </source>
</evidence>
<dbReference type="AlphaFoldDB" id="Q2Z095"/>
<feature type="signal peptide" evidence="1">
    <location>
        <begin position="1"/>
        <end position="37"/>
    </location>
</feature>
<keyword evidence="3" id="KW-0378">Hydrolase</keyword>
<dbReference type="EMBL" id="AJ937761">
    <property type="protein sequence ID" value="CAI78505.1"/>
    <property type="molecule type" value="Genomic_DNA"/>
</dbReference>
<organism evidence="3">
    <name type="scientific">uncultured beta proteobacterium</name>
    <dbReference type="NCBI Taxonomy" id="86027"/>
    <lineage>
        <taxon>Bacteria</taxon>
        <taxon>Pseudomonadati</taxon>
        <taxon>Pseudomonadota</taxon>
        <taxon>Betaproteobacteria</taxon>
        <taxon>environmental samples</taxon>
    </lineage>
</organism>
<gene>
    <name evidence="3" type="primary">dlh</name>
</gene>
<evidence type="ECO:0000259" key="2">
    <source>
        <dbReference type="Pfam" id="PF01738"/>
    </source>
</evidence>
<dbReference type="SUPFAM" id="SSF53474">
    <property type="entry name" value="alpha/beta-Hydrolases"/>
    <property type="match status" value="1"/>
</dbReference>
<dbReference type="PANTHER" id="PTHR22946:SF0">
    <property type="entry name" value="DIENELACTONE HYDROLASE DOMAIN-CONTAINING PROTEIN"/>
    <property type="match status" value="1"/>
</dbReference>
<dbReference type="InterPro" id="IPR029058">
    <property type="entry name" value="AB_hydrolase_fold"/>
</dbReference>
<feature type="domain" description="Dienelactone hydrolase" evidence="2">
    <location>
        <begin position="58"/>
        <end position="277"/>
    </location>
</feature>
<sequence length="282" mass="30732">MWWCVRARYAFRSFNQETPMKTALALSLLFLSSSAMAAVVVKDVSYKAGETMMKGALAFDDTAKDKRAGVLVVPEWWGANDYARKRARMLASEGYVALVVDMYGNGQIADNPTEAGALAGSINKNPPLALLRFLAAEKFLSAQPNVKKGELAALGYCFGGGVVLNMARAGVPLKSVVSYHGVLATDVSVKPGDIKAKIRVFHGEADPVVPPAQVEAFKFEMDNAKADYMFVSYPGVKHTFTNREADSYAAQFGLPLKYDHAADTDSWTRTLEFLKSTLNQQP</sequence>
<accession>Q2Z095</accession>
<dbReference type="InterPro" id="IPR050261">
    <property type="entry name" value="FrsA_esterase"/>
</dbReference>